<dbReference type="SUPFAM" id="SSF49464">
    <property type="entry name" value="Carboxypeptidase regulatory domain-like"/>
    <property type="match status" value="1"/>
</dbReference>
<evidence type="ECO:0000256" key="2">
    <source>
        <dbReference type="ARBA" id="ARBA00023136"/>
    </source>
</evidence>
<dbReference type="SUPFAM" id="SSF56935">
    <property type="entry name" value="Porins"/>
    <property type="match status" value="1"/>
</dbReference>
<protein>
    <recommendedName>
        <fullName evidence="4">TonB-dependent receptor plug domain-containing protein</fullName>
    </recommendedName>
</protein>
<dbReference type="InterPro" id="IPR037066">
    <property type="entry name" value="Plug_dom_sf"/>
</dbReference>
<evidence type="ECO:0000313" key="5">
    <source>
        <dbReference type="EMBL" id="BDE07640.1"/>
    </source>
</evidence>
<reference evidence="5 6" key="1">
    <citation type="journal article" date="2022" name="ISME Commun">
        <title>Vulcanimicrobium alpinus gen. nov. sp. nov., the first cultivated representative of the candidate phylum 'Eremiobacterota', is a metabolically versatile aerobic anoxygenic phototroph.</title>
        <authorList>
            <person name="Yabe S."/>
            <person name="Muto K."/>
            <person name="Abe K."/>
            <person name="Yokota A."/>
            <person name="Staudigel H."/>
            <person name="Tebo B.M."/>
        </authorList>
    </citation>
    <scope>NUCLEOTIDE SEQUENCE [LARGE SCALE GENOMIC DNA]</scope>
    <source>
        <strain evidence="5 6">WC8-2</strain>
    </source>
</reference>
<evidence type="ECO:0000259" key="4">
    <source>
        <dbReference type="Pfam" id="PF07715"/>
    </source>
</evidence>
<dbReference type="Gene3D" id="2.60.40.1120">
    <property type="entry name" value="Carboxypeptidase-like, regulatory domain"/>
    <property type="match status" value="1"/>
</dbReference>
<dbReference type="KEGG" id="vab:WPS_29160"/>
<keyword evidence="6" id="KW-1185">Reference proteome</keyword>
<organism evidence="5 6">
    <name type="scientific">Vulcanimicrobium alpinum</name>
    <dbReference type="NCBI Taxonomy" id="3016050"/>
    <lineage>
        <taxon>Bacteria</taxon>
        <taxon>Bacillati</taxon>
        <taxon>Vulcanimicrobiota</taxon>
        <taxon>Vulcanimicrobiia</taxon>
        <taxon>Vulcanimicrobiales</taxon>
        <taxon>Vulcanimicrobiaceae</taxon>
        <taxon>Vulcanimicrobium</taxon>
    </lineage>
</organism>
<name>A0AAN1XYB5_UNVUL</name>
<accession>A0AAN1XYB5</accession>
<dbReference type="Proteomes" id="UP001317532">
    <property type="component" value="Chromosome"/>
</dbReference>
<dbReference type="EMBL" id="AP025523">
    <property type="protein sequence ID" value="BDE07640.1"/>
    <property type="molecule type" value="Genomic_DNA"/>
</dbReference>
<evidence type="ECO:0000313" key="6">
    <source>
        <dbReference type="Proteomes" id="UP001317532"/>
    </source>
</evidence>
<proteinExistence type="predicted"/>
<keyword evidence="3" id="KW-0998">Cell outer membrane</keyword>
<evidence type="ECO:0000256" key="1">
    <source>
        <dbReference type="ARBA" id="ARBA00004442"/>
    </source>
</evidence>
<gene>
    <name evidence="5" type="ORF">WPS_29160</name>
</gene>
<dbReference type="Pfam" id="PF13620">
    <property type="entry name" value="CarboxypepD_reg"/>
    <property type="match status" value="1"/>
</dbReference>
<sequence length="917" mass="98897">MLSVLALFVAMLGGIARGGTTGSISGTIVDAATKKPLSGATVTATAPSGRATSTTDGAGFFNIYNLAPDTYTISIALNGYEQFVVAGVTVVQDQNVRVDQALVKSLREIGRTSARGASNLVQPTQTADVYNVSSKQLAAVSGAGGYRTLYDVIQTSPGVTSTGYAGRPRIRGSDVGDVAWEYDGIPINDRLTGLFTTNLSTVGTGNLEVYTGGFNAQYGNAGVGVINSVVKRGSSPSFGAITYGFATEPAVDHIAQFEYGNATKDGRWSWYIAGIRGTTDNQFANGYSGFSNRCAANLSDCDPATITNNDAVVNVHWRPNARDDIQFLTQTGNEKLPWSKAMPSTAVGVTLCNGVVVQPGTRKIINPGVSASGQPCVDSTGPTGLQYTAQNLQNANVWYHYSNLGKIQWNHVFSEKLFATFRIAENFNQYIFYQPVDNANFDGSLKPGTPWDSTKSLGNQDEYSDRRSHIYIGALDLQYTPNAHSTWYGGASYERDTSAEHYYDFCGCDDAGSGSAFNVDGSWPNLFLAVDYPLTLPSAYLGTKQTFGRATLEPSIRYDSETYHIPNKADPAAYARGPYTVSSLSPRFGAAWAFNSSTVLRGSYGITTSFVPAAYVFNNSPNGITEQDGRINSVYYPGAETKPQINHSADLALSHSLPNGVDSWRIAPFYHKSNNKLALERTYVVNADGSVTAKGPTLFKAGIVNQATGAEFGWNHVVRGDGLSWYLAGTFVNYWGSISAGTLAGGTPYGRPIDITSYAKNALVRNSSQPPVSVSWTGDYNYSHLHIAPFFNYQVGAPYNVLGNQCMDPSKTAAKCPAGMLDTQVHFARPNTWASLDTRFDILKRGTSVTSIGLNIRNLFQNQYADVYPVVNGSYPKGPSSSDLVAYGPDANLPNTLYYYSPDQARREFIFYLTTKF</sequence>
<dbReference type="RefSeq" id="WP_317995218.1">
    <property type="nucleotide sequence ID" value="NZ_AP025523.1"/>
</dbReference>
<dbReference type="Gene3D" id="2.170.130.10">
    <property type="entry name" value="TonB-dependent receptor, plug domain"/>
    <property type="match status" value="1"/>
</dbReference>
<dbReference type="GO" id="GO:0009279">
    <property type="term" value="C:cell outer membrane"/>
    <property type="evidence" value="ECO:0007669"/>
    <property type="project" value="UniProtKB-SubCell"/>
</dbReference>
<dbReference type="Pfam" id="PF07715">
    <property type="entry name" value="Plug"/>
    <property type="match status" value="1"/>
</dbReference>
<comment type="subcellular location">
    <subcellularLocation>
        <location evidence="1">Cell outer membrane</location>
    </subcellularLocation>
</comment>
<feature type="domain" description="TonB-dependent receptor plug" evidence="4">
    <location>
        <begin position="129"/>
        <end position="224"/>
    </location>
</feature>
<dbReference type="AlphaFoldDB" id="A0AAN1XYB5"/>
<dbReference type="Gene3D" id="2.40.170.20">
    <property type="entry name" value="TonB-dependent receptor, beta-barrel domain"/>
    <property type="match status" value="1"/>
</dbReference>
<keyword evidence="2" id="KW-0472">Membrane</keyword>
<dbReference type="InterPro" id="IPR012910">
    <property type="entry name" value="Plug_dom"/>
</dbReference>
<evidence type="ECO:0000256" key="3">
    <source>
        <dbReference type="ARBA" id="ARBA00023237"/>
    </source>
</evidence>
<dbReference type="InterPro" id="IPR036942">
    <property type="entry name" value="Beta-barrel_TonB_sf"/>
</dbReference>
<dbReference type="InterPro" id="IPR008969">
    <property type="entry name" value="CarboxyPept-like_regulatory"/>
</dbReference>